<name>A0A9P9IK34_9PLEO</name>
<dbReference type="InterPro" id="IPR050855">
    <property type="entry name" value="NDM-1-like"/>
</dbReference>
<evidence type="ECO:0000313" key="3">
    <source>
        <dbReference type="Proteomes" id="UP000700596"/>
    </source>
</evidence>
<evidence type="ECO:0000259" key="1">
    <source>
        <dbReference type="Pfam" id="PF00753"/>
    </source>
</evidence>
<keyword evidence="3" id="KW-1185">Reference proteome</keyword>
<feature type="domain" description="Metallo-beta-lactamase" evidence="1">
    <location>
        <begin position="174"/>
        <end position="231"/>
    </location>
</feature>
<dbReference type="AlphaFoldDB" id="A0A9P9IK34"/>
<protein>
    <recommendedName>
        <fullName evidence="1">Metallo-beta-lactamase domain-containing protein</fullName>
    </recommendedName>
</protein>
<comment type="caution">
    <text evidence="2">The sequence shown here is derived from an EMBL/GenBank/DDBJ whole genome shotgun (WGS) entry which is preliminary data.</text>
</comment>
<dbReference type="PANTHER" id="PTHR42951">
    <property type="entry name" value="METALLO-BETA-LACTAMASE DOMAIN-CONTAINING"/>
    <property type="match status" value="1"/>
</dbReference>
<dbReference type="Proteomes" id="UP000700596">
    <property type="component" value="Unassembled WGS sequence"/>
</dbReference>
<gene>
    <name evidence="2" type="ORF">B0J11DRAFT_396603</name>
</gene>
<dbReference type="SUPFAM" id="SSF56281">
    <property type="entry name" value="Metallo-hydrolase/oxidoreductase"/>
    <property type="match status" value="1"/>
</dbReference>
<dbReference type="Pfam" id="PF00753">
    <property type="entry name" value="Lactamase_B"/>
    <property type="match status" value="1"/>
</dbReference>
<evidence type="ECO:0000313" key="2">
    <source>
        <dbReference type="EMBL" id="KAH7125148.1"/>
    </source>
</evidence>
<dbReference type="EMBL" id="JAGMWT010000007">
    <property type="protein sequence ID" value="KAH7125148.1"/>
    <property type="molecule type" value="Genomic_DNA"/>
</dbReference>
<dbReference type="PANTHER" id="PTHR42951:SF4">
    <property type="entry name" value="ACYL-COENZYME A THIOESTERASE MBLAC2"/>
    <property type="match status" value="1"/>
</dbReference>
<dbReference type="OrthoDB" id="3341310at2759"/>
<proteinExistence type="predicted"/>
<accession>A0A9P9IK34</accession>
<dbReference type="InterPro" id="IPR001279">
    <property type="entry name" value="Metallo-B-lactamas"/>
</dbReference>
<organism evidence="2 3">
    <name type="scientific">Dendryphion nanum</name>
    <dbReference type="NCBI Taxonomy" id="256645"/>
    <lineage>
        <taxon>Eukaryota</taxon>
        <taxon>Fungi</taxon>
        <taxon>Dikarya</taxon>
        <taxon>Ascomycota</taxon>
        <taxon>Pezizomycotina</taxon>
        <taxon>Dothideomycetes</taxon>
        <taxon>Pleosporomycetidae</taxon>
        <taxon>Pleosporales</taxon>
        <taxon>Torulaceae</taxon>
        <taxon>Dendryphion</taxon>
    </lineage>
</organism>
<dbReference type="CDD" id="cd06262">
    <property type="entry name" value="metallo-hydrolase-like_MBL-fold"/>
    <property type="match status" value="1"/>
</dbReference>
<feature type="non-terminal residue" evidence="2">
    <location>
        <position position="250"/>
    </location>
</feature>
<dbReference type="InterPro" id="IPR036866">
    <property type="entry name" value="RibonucZ/Hydroxyglut_hydro"/>
</dbReference>
<reference evidence="2" key="1">
    <citation type="journal article" date="2021" name="Nat. Commun.">
        <title>Genetic determinants of endophytism in the Arabidopsis root mycobiome.</title>
        <authorList>
            <person name="Mesny F."/>
            <person name="Miyauchi S."/>
            <person name="Thiergart T."/>
            <person name="Pickel B."/>
            <person name="Atanasova L."/>
            <person name="Karlsson M."/>
            <person name="Huettel B."/>
            <person name="Barry K.W."/>
            <person name="Haridas S."/>
            <person name="Chen C."/>
            <person name="Bauer D."/>
            <person name="Andreopoulos W."/>
            <person name="Pangilinan J."/>
            <person name="LaButti K."/>
            <person name="Riley R."/>
            <person name="Lipzen A."/>
            <person name="Clum A."/>
            <person name="Drula E."/>
            <person name="Henrissat B."/>
            <person name="Kohler A."/>
            <person name="Grigoriev I.V."/>
            <person name="Martin F.M."/>
            <person name="Hacquard S."/>
        </authorList>
    </citation>
    <scope>NUCLEOTIDE SEQUENCE</scope>
    <source>
        <strain evidence="2">MPI-CAGE-CH-0243</strain>
    </source>
</reference>
<dbReference type="Gene3D" id="3.60.15.10">
    <property type="entry name" value="Ribonuclease Z/Hydroxyacylglutathione hydrolase-like"/>
    <property type="match status" value="1"/>
</dbReference>
<sequence length="250" mass="28150">MCRLSTDSAPVKRDSSACPFTIRELNITTHLIRENDRFGEYPHIYVKLISQTDQNGHITKVLVITDTGVGTASAHTPEHPVWTIKSFIDHNLNPNGEIPYLVILSHCHFDHILGLPSILNSKQEDCADKKQVTILSSSYQPSFTTPYANLEKHSLCKTEQLPTPVYETSIWAADNAPVIFKHPSGIKMELPIITFHTPGHTPDSLSWYDTEERTLYVGDSFYERESAETRDAPWGPERPAPIIFPLEGNL</sequence>